<keyword evidence="4 7" id="KW-0732">Signal</keyword>
<organism evidence="9">
    <name type="scientific">Gryllodes sigillatus</name>
    <dbReference type="NCBI Taxonomy" id="13551"/>
    <lineage>
        <taxon>Eukaryota</taxon>
        <taxon>Metazoa</taxon>
        <taxon>Ecdysozoa</taxon>
        <taxon>Arthropoda</taxon>
        <taxon>Hexapoda</taxon>
        <taxon>Insecta</taxon>
        <taxon>Pterygota</taxon>
        <taxon>Neoptera</taxon>
        <taxon>Polyneoptera</taxon>
        <taxon>Orthoptera</taxon>
        <taxon>Ensifera</taxon>
        <taxon>Gryllidea</taxon>
        <taxon>Grylloidea</taxon>
        <taxon>Gryllidae</taxon>
        <taxon>Gryllinae</taxon>
        <taxon>Gryllodes</taxon>
    </lineage>
</organism>
<evidence type="ECO:0000256" key="6">
    <source>
        <dbReference type="ARBA" id="ARBA00023180"/>
    </source>
</evidence>
<dbReference type="InterPro" id="IPR017853">
    <property type="entry name" value="GH"/>
</dbReference>
<dbReference type="Pfam" id="PF00704">
    <property type="entry name" value="Glyco_hydro_18"/>
    <property type="match status" value="1"/>
</dbReference>
<dbReference type="InterPro" id="IPR029070">
    <property type="entry name" value="Chitinase_insertion_sf"/>
</dbReference>
<dbReference type="Gene3D" id="3.20.20.80">
    <property type="entry name" value="Glycosidases"/>
    <property type="match status" value="1"/>
</dbReference>
<comment type="similarity">
    <text evidence="2">Belongs to the glycosyl hydrolase 18 family. IDGF subfamily.</text>
</comment>
<evidence type="ECO:0000259" key="8">
    <source>
        <dbReference type="PROSITE" id="PS51910"/>
    </source>
</evidence>
<evidence type="ECO:0000256" key="1">
    <source>
        <dbReference type="ARBA" id="ARBA00004613"/>
    </source>
</evidence>
<evidence type="ECO:0000256" key="2">
    <source>
        <dbReference type="ARBA" id="ARBA00006606"/>
    </source>
</evidence>
<dbReference type="GO" id="GO:0006032">
    <property type="term" value="P:chitin catabolic process"/>
    <property type="evidence" value="ECO:0007669"/>
    <property type="project" value="TreeGrafter"/>
</dbReference>
<sequence>MLKQIVALAAVAAINFAAANRVVCYYDSRSFHREGPGKMIPSDIDPVLSYCTHLIYGYAKIDSHQKIAALDETLDLNSGKDNYRAITALKKRFPQVKILLSVGGGADLDDIDKYNKILEDSSNRAQFVHSVKAFLKRSDFDGLDLSWQLPEIYKKKDRGTFGSLWHGIKKTFGYAHSHKDEKADEHRDGFTKLVQDLKKELKDDNLMLTATVLSNVNASLYFEADKLAREIDQIHLKAFDFKLPQKDPNEADYSAALFPAEQRDPLLTADGQVRSFIERGFPSNKIILGIPTYAVTWKLTSESKISGVPPIQADGPGEEGPQTKSPGLLSYAEVCSLIDNPINKGNNKHLLRRVNDPAKKSGSYGFRLPDGDSVEGLWASFTDPDTAGDKAAYAKAKSLGGIAFWDISLDDFRGVCSGVKYPIIHSAKNRLV</sequence>
<dbReference type="GO" id="GO:0008061">
    <property type="term" value="F:chitin binding"/>
    <property type="evidence" value="ECO:0007669"/>
    <property type="project" value="InterPro"/>
</dbReference>
<dbReference type="InterPro" id="IPR050314">
    <property type="entry name" value="Glycosyl_Hydrlase_18"/>
</dbReference>
<dbReference type="GO" id="GO:0005576">
    <property type="term" value="C:extracellular region"/>
    <property type="evidence" value="ECO:0007669"/>
    <property type="project" value="UniProtKB-SubCell"/>
</dbReference>
<dbReference type="SUPFAM" id="SSF54556">
    <property type="entry name" value="Chitinase insertion domain"/>
    <property type="match status" value="1"/>
</dbReference>
<keyword evidence="6" id="KW-0325">Glycoprotein</keyword>
<dbReference type="GO" id="GO:0005975">
    <property type="term" value="P:carbohydrate metabolic process"/>
    <property type="evidence" value="ECO:0007669"/>
    <property type="project" value="InterPro"/>
</dbReference>
<dbReference type="AlphaFoldDB" id="A0A0P0A016"/>
<protein>
    <submittedName>
        <fullName evidence="9">Spermatophylax protein 6</fullName>
    </submittedName>
</protein>
<dbReference type="Gene3D" id="3.10.50.10">
    <property type="match status" value="1"/>
</dbReference>
<dbReference type="GO" id="GO:0004568">
    <property type="term" value="F:chitinase activity"/>
    <property type="evidence" value="ECO:0007669"/>
    <property type="project" value="TreeGrafter"/>
</dbReference>
<comment type="subcellular location">
    <subcellularLocation>
        <location evidence="1">Secreted</location>
    </subcellularLocation>
</comment>
<dbReference type="SMART" id="SM00636">
    <property type="entry name" value="Glyco_18"/>
    <property type="match status" value="1"/>
</dbReference>
<dbReference type="PANTHER" id="PTHR11177:SF235">
    <property type="entry name" value="CHITINASE-LIKE PROTEIN IDGF1-RELATED"/>
    <property type="match status" value="1"/>
</dbReference>
<proteinExistence type="evidence at transcript level"/>
<accession>A0A0P0A016</accession>
<keyword evidence="3" id="KW-0964">Secreted</keyword>
<feature type="chain" id="PRO_5006042141" evidence="7">
    <location>
        <begin position="20"/>
        <end position="432"/>
    </location>
</feature>
<dbReference type="EMBL" id="KT355866">
    <property type="protein sequence ID" value="ALI59669.1"/>
    <property type="molecule type" value="mRNA"/>
</dbReference>
<evidence type="ECO:0000256" key="5">
    <source>
        <dbReference type="ARBA" id="ARBA00023157"/>
    </source>
</evidence>
<keyword evidence="5" id="KW-1015">Disulfide bond</keyword>
<evidence type="ECO:0000256" key="4">
    <source>
        <dbReference type="ARBA" id="ARBA00022729"/>
    </source>
</evidence>
<dbReference type="PROSITE" id="PS51910">
    <property type="entry name" value="GH18_2"/>
    <property type="match status" value="1"/>
</dbReference>
<evidence type="ECO:0000256" key="3">
    <source>
        <dbReference type="ARBA" id="ARBA00022525"/>
    </source>
</evidence>
<reference evidence="9" key="1">
    <citation type="journal article" date="2015" name="PLoS ONE">
        <title>What's in the Gift? Towards a Molecular Dissection of Nuptial Feeding in a Cricket.</title>
        <authorList>
            <person name="Pauchet Y."/>
            <person name="Wielsch N."/>
            <person name="Wilkinson P.A."/>
            <person name="Sakaluk S.K."/>
            <person name="Svatos A."/>
            <person name="Ffrench-Constant R.H."/>
            <person name="Hunt J."/>
            <person name="Heckel D.G."/>
        </authorList>
    </citation>
    <scope>NUCLEOTIDE SEQUENCE</scope>
    <source>
        <tissue evidence="9">Accessory gland</tissue>
    </source>
</reference>
<dbReference type="SUPFAM" id="SSF51445">
    <property type="entry name" value="(Trans)glycosidases"/>
    <property type="match status" value="1"/>
</dbReference>
<name>A0A0P0A016_9ORTH</name>
<dbReference type="PANTHER" id="PTHR11177">
    <property type="entry name" value="CHITINASE"/>
    <property type="match status" value="1"/>
</dbReference>
<evidence type="ECO:0000313" key="9">
    <source>
        <dbReference type="EMBL" id="ALI59669.1"/>
    </source>
</evidence>
<dbReference type="InterPro" id="IPR001223">
    <property type="entry name" value="Glyco_hydro18_cat"/>
</dbReference>
<feature type="signal peptide" evidence="7">
    <location>
        <begin position="1"/>
        <end position="19"/>
    </location>
</feature>
<dbReference type="FunFam" id="3.20.20.80:FF:000071">
    <property type="entry name" value="Imaginal disc growth factor"/>
    <property type="match status" value="1"/>
</dbReference>
<feature type="domain" description="GH18" evidence="8">
    <location>
        <begin position="20"/>
        <end position="432"/>
    </location>
</feature>
<dbReference type="InterPro" id="IPR011583">
    <property type="entry name" value="Chitinase_II/V-like_cat"/>
</dbReference>
<evidence type="ECO:0000256" key="7">
    <source>
        <dbReference type="SAM" id="SignalP"/>
    </source>
</evidence>